<sequence>MITDDYMSEAVVYVVFWLICLFITIKFVLFSKNKKRSVLHSRLAISGFIIGGATALFLAFTFSLQSEVIGELNKEMTDPKNANLKDINQALLLAINSYFEIFKQVVTVFGSGIGASLLASGLVMKAQFGYDDHCDNTRIQNESCQDIASSKERSLGKFSRVSKSVKAAFQSNI</sequence>
<accession>A0AA34XPU9</accession>
<feature type="transmembrane region" description="Helical" evidence="1">
    <location>
        <begin position="43"/>
        <end position="64"/>
    </location>
</feature>
<feature type="transmembrane region" description="Helical" evidence="1">
    <location>
        <begin position="12"/>
        <end position="31"/>
    </location>
</feature>
<keyword evidence="1" id="KW-1133">Transmembrane helix</keyword>
<reference evidence="2 3" key="1">
    <citation type="submission" date="2016-10" db="EMBL/GenBank/DDBJ databases">
        <title>The High Quality Genome of Vibrio splendidus K08M4.</title>
        <authorList>
            <person name="Wendling C."/>
            <person name="Chibani C.M."/>
            <person name="Hertel R."/>
            <person name="Sproer C."/>
            <person name="Bunk B."/>
            <person name="Overmann J."/>
            <person name="Roth O."/>
            <person name="Liesegang H."/>
        </authorList>
    </citation>
    <scope>NUCLEOTIDE SEQUENCE [LARGE SCALE GENOMIC DNA]</scope>
    <source>
        <strain evidence="2 3">K08M4</strain>
    </source>
</reference>
<gene>
    <name evidence="2" type="ORF">K08M4_33550</name>
</gene>
<protein>
    <submittedName>
        <fullName evidence="2">Uncharacterized protein</fullName>
    </submittedName>
</protein>
<keyword evidence="1" id="KW-0812">Transmembrane</keyword>
<name>A0AA34XPU9_9VIBR</name>
<feature type="transmembrane region" description="Helical" evidence="1">
    <location>
        <begin position="101"/>
        <end position="123"/>
    </location>
</feature>
<organism evidence="2 3">
    <name type="scientific">Vibrio syngnathi</name>
    <dbReference type="NCBI Taxonomy" id="3034029"/>
    <lineage>
        <taxon>Bacteria</taxon>
        <taxon>Pseudomonadati</taxon>
        <taxon>Pseudomonadota</taxon>
        <taxon>Gammaproteobacteria</taxon>
        <taxon>Vibrionales</taxon>
        <taxon>Vibrionaceae</taxon>
        <taxon>Vibrio</taxon>
    </lineage>
</organism>
<evidence type="ECO:0000256" key="1">
    <source>
        <dbReference type="SAM" id="Phobius"/>
    </source>
</evidence>
<keyword evidence="3" id="KW-1185">Reference proteome</keyword>
<proteinExistence type="predicted"/>
<evidence type="ECO:0000313" key="2">
    <source>
        <dbReference type="EMBL" id="ARP40032.1"/>
    </source>
</evidence>
<dbReference type="AlphaFoldDB" id="A0AA34XPU9"/>
<keyword evidence="1" id="KW-0472">Membrane</keyword>
<dbReference type="Proteomes" id="UP000194136">
    <property type="component" value="Chromosome 2"/>
</dbReference>
<evidence type="ECO:0000313" key="3">
    <source>
        <dbReference type="Proteomes" id="UP000194136"/>
    </source>
</evidence>
<dbReference type="EMBL" id="CP017917">
    <property type="protein sequence ID" value="ARP40032.1"/>
    <property type="molecule type" value="Genomic_DNA"/>
</dbReference>
<dbReference type="KEGG" id="vsy:K08M4_33550"/>
<dbReference type="RefSeq" id="WP_086050724.1">
    <property type="nucleotide sequence ID" value="NZ_CP017917.1"/>
</dbReference>